<dbReference type="InterPro" id="IPR050739">
    <property type="entry name" value="MFP"/>
</dbReference>
<dbReference type="InterPro" id="IPR010129">
    <property type="entry name" value="T1SS_HlyD"/>
</dbReference>
<feature type="coiled-coil region" evidence="10">
    <location>
        <begin position="150"/>
        <end position="177"/>
    </location>
</feature>
<evidence type="ECO:0000313" key="13">
    <source>
        <dbReference type="EMBL" id="KZL17001.1"/>
    </source>
</evidence>
<keyword evidence="4 9" id="KW-1003">Cell membrane</keyword>
<feature type="domain" description="AprE-like long alpha-helical hairpin" evidence="11">
    <location>
        <begin position="96"/>
        <end position="278"/>
    </location>
</feature>
<dbReference type="EMBL" id="LMCB01000042">
    <property type="protein sequence ID" value="KZL17001.1"/>
    <property type="molecule type" value="Genomic_DNA"/>
</dbReference>
<keyword evidence="3 9" id="KW-0813">Transport</keyword>
<dbReference type="GO" id="GO:0005886">
    <property type="term" value="C:plasma membrane"/>
    <property type="evidence" value="ECO:0007669"/>
    <property type="project" value="UniProtKB-SubCell"/>
</dbReference>
<dbReference type="Pfam" id="PF25994">
    <property type="entry name" value="HH_AprE"/>
    <property type="match status" value="1"/>
</dbReference>
<dbReference type="InterPro" id="IPR058781">
    <property type="entry name" value="HH_AprE-like"/>
</dbReference>
<evidence type="ECO:0000256" key="5">
    <source>
        <dbReference type="ARBA" id="ARBA00022519"/>
    </source>
</evidence>
<dbReference type="Gene3D" id="2.40.50.100">
    <property type="match status" value="1"/>
</dbReference>
<comment type="similarity">
    <text evidence="2 9">Belongs to the membrane fusion protein (MFP) (TC 8.A.1) family.</text>
</comment>
<evidence type="ECO:0000256" key="4">
    <source>
        <dbReference type="ARBA" id="ARBA00022475"/>
    </source>
</evidence>
<reference evidence="13 14" key="1">
    <citation type="journal article" date="2016" name="Front. Microbiol.">
        <title>Comparative Genomic Analysis Reveals a Diverse Repertoire of Genes Involved in Prokaryote-Eukaryote Interactions within the Pseudovibrio Genus.</title>
        <authorList>
            <person name="Romano S."/>
            <person name="Fernandez-Guerra A."/>
            <person name="Reen F.J."/>
            <person name="Glockner F.O."/>
            <person name="Crowley S.P."/>
            <person name="O'Sullivan O."/>
            <person name="Cotter P.D."/>
            <person name="Adams C."/>
            <person name="Dobson A.D."/>
            <person name="O'Gara F."/>
        </authorList>
    </citation>
    <scope>NUCLEOTIDE SEQUENCE [LARGE SCALE GENOMIC DNA]</scope>
    <source>
        <strain evidence="13 14">Ad2</strain>
    </source>
</reference>
<dbReference type="PANTHER" id="PTHR30386">
    <property type="entry name" value="MEMBRANE FUSION SUBUNIT OF EMRAB-TOLC MULTIDRUG EFFLUX PUMP"/>
    <property type="match status" value="1"/>
</dbReference>
<dbReference type="PATRIC" id="fig|989403.3.peg.3506"/>
<evidence type="ECO:0000256" key="6">
    <source>
        <dbReference type="ARBA" id="ARBA00022692"/>
    </source>
</evidence>
<comment type="caution">
    <text evidence="13">The sequence shown here is derived from an EMBL/GenBank/DDBJ whole genome shotgun (WGS) entry which is preliminary data.</text>
</comment>
<dbReference type="InterPro" id="IPR058982">
    <property type="entry name" value="Beta-barrel_AprE"/>
</dbReference>
<evidence type="ECO:0000256" key="8">
    <source>
        <dbReference type="ARBA" id="ARBA00023136"/>
    </source>
</evidence>
<evidence type="ECO:0000256" key="2">
    <source>
        <dbReference type="ARBA" id="ARBA00009477"/>
    </source>
</evidence>
<evidence type="ECO:0000256" key="10">
    <source>
        <dbReference type="SAM" id="Coils"/>
    </source>
</evidence>
<sequence>MTKEKYEHNFELGDTQVFKWKKRAALVTMVGIALLVIWMIFTPLDEIAKARGTVEPVAQVQRVESRHGGHLVQVDVKLGQTVEAGDRVALLDQTEARSELEAAQARIAGLSLEIERLSALVDKRQPNFGKLGDQYPELVLKEIAALPAQRDLMRSQKDVLEAQIAEKKAEIAAVDAEKPELMAQITVAEEERSIEEALVRRGISSRPRLVELREQAARYRFELAQLAGRRSILEAQVEQLRSQLGGIDLDQAAKARTRIAEATGERRALRAEVKGLKQRLDETVVLTPVAGIVQSLPDETIGDVIDPGGVVITLVPIEGGLQFKGRLSPRDVGFVEVGQPVRLKIDSFDFSRYGALNGVVKEISPTTHMDERGLPFYLVEVGVDHTFFRDPKAGLALQSGMTGEADILTGSKTVFQYIWKPVYTNLDLALSER</sequence>
<dbReference type="PRINTS" id="PR01490">
    <property type="entry name" value="RTXTOXIND"/>
</dbReference>
<comment type="subcellular location">
    <subcellularLocation>
        <location evidence="1 9">Cell inner membrane</location>
        <topology evidence="1 9">Single-pass membrane protein</topology>
    </subcellularLocation>
</comment>
<keyword evidence="7 9" id="KW-1133">Transmembrane helix</keyword>
<keyword evidence="14" id="KW-1185">Reference proteome</keyword>
<dbReference type="InterPro" id="IPR006144">
    <property type="entry name" value="Secretion_HlyD_CS"/>
</dbReference>
<name>A0A165WXK3_9HYPH</name>
<keyword evidence="5 9" id="KW-0997">Cell inner membrane</keyword>
<proteinExistence type="inferred from homology"/>
<dbReference type="Pfam" id="PF26002">
    <property type="entry name" value="Beta-barrel_AprE"/>
    <property type="match status" value="1"/>
</dbReference>
<protein>
    <recommendedName>
        <fullName evidence="9">Membrane fusion protein (MFP) family protein</fullName>
    </recommendedName>
</protein>
<dbReference type="NCBIfam" id="TIGR01843">
    <property type="entry name" value="type_I_hlyD"/>
    <property type="match status" value="1"/>
</dbReference>
<evidence type="ECO:0000256" key="1">
    <source>
        <dbReference type="ARBA" id="ARBA00004377"/>
    </source>
</evidence>
<dbReference type="PANTHER" id="PTHR30386:SF26">
    <property type="entry name" value="TRANSPORT PROTEIN COMB"/>
    <property type="match status" value="1"/>
</dbReference>
<organism evidence="13 14">
    <name type="scientific">Pseudovibrio axinellae</name>
    <dbReference type="NCBI Taxonomy" id="989403"/>
    <lineage>
        <taxon>Bacteria</taxon>
        <taxon>Pseudomonadati</taxon>
        <taxon>Pseudomonadota</taxon>
        <taxon>Alphaproteobacteria</taxon>
        <taxon>Hyphomicrobiales</taxon>
        <taxon>Stappiaceae</taxon>
        <taxon>Pseudovibrio</taxon>
    </lineage>
</organism>
<dbReference type="AlphaFoldDB" id="A0A165WXK3"/>
<keyword evidence="10" id="KW-0175">Coiled coil</keyword>
<dbReference type="STRING" id="989403.SAMN05421798_1423"/>
<keyword evidence="8 9" id="KW-0472">Membrane</keyword>
<evidence type="ECO:0000259" key="12">
    <source>
        <dbReference type="Pfam" id="PF26002"/>
    </source>
</evidence>
<feature type="coiled-coil region" evidence="10">
    <location>
        <begin position="93"/>
        <end position="120"/>
    </location>
</feature>
<dbReference type="PROSITE" id="PS00543">
    <property type="entry name" value="HLYD_FAMILY"/>
    <property type="match status" value="1"/>
</dbReference>
<dbReference type="GO" id="GO:0009306">
    <property type="term" value="P:protein secretion"/>
    <property type="evidence" value="ECO:0007669"/>
    <property type="project" value="InterPro"/>
</dbReference>
<dbReference type="Gene3D" id="2.40.30.170">
    <property type="match status" value="1"/>
</dbReference>
<accession>A0A165WXK3</accession>
<evidence type="ECO:0000259" key="11">
    <source>
        <dbReference type="Pfam" id="PF25994"/>
    </source>
</evidence>
<evidence type="ECO:0000313" key="14">
    <source>
        <dbReference type="Proteomes" id="UP000076577"/>
    </source>
</evidence>
<evidence type="ECO:0000256" key="3">
    <source>
        <dbReference type="ARBA" id="ARBA00022448"/>
    </source>
</evidence>
<evidence type="ECO:0000256" key="9">
    <source>
        <dbReference type="RuleBase" id="RU365093"/>
    </source>
</evidence>
<feature type="coiled-coil region" evidence="10">
    <location>
        <begin position="209"/>
        <end position="279"/>
    </location>
</feature>
<dbReference type="OrthoDB" id="9810980at2"/>
<dbReference type="SUPFAM" id="SSF111369">
    <property type="entry name" value="HlyD-like secretion proteins"/>
    <property type="match status" value="1"/>
</dbReference>
<evidence type="ECO:0000256" key="7">
    <source>
        <dbReference type="ARBA" id="ARBA00022989"/>
    </source>
</evidence>
<dbReference type="Proteomes" id="UP000076577">
    <property type="component" value="Unassembled WGS sequence"/>
</dbReference>
<feature type="domain" description="AprE-like beta-barrel" evidence="12">
    <location>
        <begin position="324"/>
        <end position="410"/>
    </location>
</feature>
<keyword evidence="6 9" id="KW-0812">Transmembrane</keyword>
<gene>
    <name evidence="13" type="primary">hlyD_2</name>
    <name evidence="13" type="ORF">PsAD2_03267</name>
</gene>
<dbReference type="RefSeq" id="WP_068008141.1">
    <property type="nucleotide sequence ID" value="NZ_FOFM01000042.1"/>
</dbReference>
<feature type="transmembrane region" description="Helical" evidence="9">
    <location>
        <begin position="24"/>
        <end position="41"/>
    </location>
</feature>